<dbReference type="GO" id="GO:0015627">
    <property type="term" value="C:type II protein secretion system complex"/>
    <property type="evidence" value="ECO:0007669"/>
    <property type="project" value="InterPro"/>
</dbReference>
<keyword evidence="9" id="KW-0472">Membrane</keyword>
<evidence type="ECO:0000256" key="7">
    <source>
        <dbReference type="ARBA" id="ARBA00022692"/>
    </source>
</evidence>
<protein>
    <recommendedName>
        <fullName evidence="3">Type II secretion system protein J</fullName>
    </recommendedName>
</protein>
<dbReference type="Gene3D" id="3.10.610.10">
    <property type="entry name" value="GSPII I/J protein-like"/>
    <property type="match status" value="1"/>
</dbReference>
<sequence>MARHNQQAGFTLLEMMLALALLAATSVIALQLFQGVLRSSALLREASSKLMQQQFAFAVMEMDFSQALLPPDFGEKNQLSTAAIATGDLSPASKQEAEVRFLRSNWLNPAGMFPRSQIEHVTYQLAQGKLQKVSALWPAGVSAEPPRVTTLLTGVSAFTLRYYYQNKWVEKLNMLNVLPKAVAVELEFADGGEFRRTFLLAED</sequence>
<evidence type="ECO:0000256" key="5">
    <source>
        <dbReference type="ARBA" id="ARBA00022481"/>
    </source>
</evidence>
<comment type="subcellular location">
    <subcellularLocation>
        <location evidence="1">Cell inner membrane</location>
        <topology evidence="1">Single-pass membrane protein</topology>
    </subcellularLocation>
</comment>
<evidence type="ECO:0000256" key="8">
    <source>
        <dbReference type="ARBA" id="ARBA00022989"/>
    </source>
</evidence>
<dbReference type="NCBIfam" id="TIGR01711">
    <property type="entry name" value="gspJ"/>
    <property type="match status" value="1"/>
</dbReference>
<comment type="similarity">
    <text evidence="2">Belongs to the GSP J family.</text>
</comment>
<keyword evidence="6" id="KW-0997">Cell inner membrane</keyword>
<dbReference type="InterPro" id="IPR012902">
    <property type="entry name" value="N_methyl_site"/>
</dbReference>
<keyword evidence="4" id="KW-1003">Cell membrane</keyword>
<dbReference type="eggNOG" id="COG4795">
    <property type="taxonomic scope" value="Bacteria"/>
</dbReference>
<evidence type="ECO:0000256" key="6">
    <source>
        <dbReference type="ARBA" id="ARBA00022519"/>
    </source>
</evidence>
<dbReference type="OrthoDB" id="9794345at2"/>
<dbReference type="Proteomes" id="UP000030351">
    <property type="component" value="Unassembled WGS sequence"/>
</dbReference>
<dbReference type="GO" id="GO:0015628">
    <property type="term" value="P:protein secretion by the type II secretion system"/>
    <property type="evidence" value="ECO:0007669"/>
    <property type="project" value="InterPro"/>
</dbReference>
<dbReference type="STRING" id="371042.NG99_09605"/>
<dbReference type="PANTHER" id="PTHR39583:SF2">
    <property type="entry name" value="TYPE II SECRETION SYSTEM PROTEIN J"/>
    <property type="match status" value="1"/>
</dbReference>
<keyword evidence="7" id="KW-0812">Transmembrane</keyword>
<comment type="caution">
    <text evidence="10">The sequence shown here is derived from an EMBL/GenBank/DDBJ whole genome shotgun (WGS) entry which is preliminary data.</text>
</comment>
<evidence type="ECO:0000256" key="2">
    <source>
        <dbReference type="ARBA" id="ARBA00011084"/>
    </source>
</evidence>
<dbReference type="PROSITE" id="PS00409">
    <property type="entry name" value="PROKAR_NTER_METHYL"/>
    <property type="match status" value="1"/>
</dbReference>
<keyword evidence="8" id="KW-1133">Transmembrane helix</keyword>
<dbReference type="InterPro" id="IPR010055">
    <property type="entry name" value="T2SS_protein-GspJ"/>
</dbReference>
<dbReference type="InterPro" id="IPR045584">
    <property type="entry name" value="Pilin-like"/>
</dbReference>
<reference evidence="10 11" key="1">
    <citation type="submission" date="2014-10" db="EMBL/GenBank/DDBJ databases">
        <title>Genome sequence of Erwinia typographi M043b.</title>
        <authorList>
            <person name="Chan K.-G."/>
            <person name="Tan W.-S."/>
        </authorList>
    </citation>
    <scope>NUCLEOTIDE SEQUENCE [LARGE SCALE GENOMIC DNA]</scope>
    <source>
        <strain evidence="10 11">M043b</strain>
    </source>
</reference>
<dbReference type="InterPro" id="IPR051621">
    <property type="entry name" value="T2SS_protein_J"/>
</dbReference>
<evidence type="ECO:0000256" key="1">
    <source>
        <dbReference type="ARBA" id="ARBA00004377"/>
    </source>
</evidence>
<evidence type="ECO:0000313" key="11">
    <source>
        <dbReference type="Proteomes" id="UP000030351"/>
    </source>
</evidence>
<keyword evidence="5" id="KW-0488">Methylation</keyword>
<dbReference type="Pfam" id="PF07963">
    <property type="entry name" value="N_methyl"/>
    <property type="match status" value="1"/>
</dbReference>
<evidence type="ECO:0000256" key="3">
    <source>
        <dbReference type="ARBA" id="ARBA00021539"/>
    </source>
</evidence>
<gene>
    <name evidence="10" type="ORF">NG99_09605</name>
</gene>
<accession>A0A0A3Z5P0</accession>
<organism evidence="10 11">
    <name type="scientific">Erwinia typographi</name>
    <dbReference type="NCBI Taxonomy" id="371042"/>
    <lineage>
        <taxon>Bacteria</taxon>
        <taxon>Pseudomonadati</taxon>
        <taxon>Pseudomonadota</taxon>
        <taxon>Gammaproteobacteria</taxon>
        <taxon>Enterobacterales</taxon>
        <taxon>Erwiniaceae</taxon>
        <taxon>Erwinia</taxon>
    </lineage>
</organism>
<evidence type="ECO:0000256" key="4">
    <source>
        <dbReference type="ARBA" id="ARBA00022475"/>
    </source>
</evidence>
<name>A0A0A3Z5P0_9GAMM</name>
<proteinExistence type="inferred from homology"/>
<keyword evidence="11" id="KW-1185">Reference proteome</keyword>
<dbReference type="RefSeq" id="WP_034891477.1">
    <property type="nucleotide sequence ID" value="NZ_JRUQ01000028.1"/>
</dbReference>
<dbReference type="Gene3D" id="2.10.70.20">
    <property type="entry name" value="gspk-gspi-gspj complex like domains"/>
    <property type="match status" value="1"/>
</dbReference>
<evidence type="ECO:0000256" key="9">
    <source>
        <dbReference type="ARBA" id="ARBA00023136"/>
    </source>
</evidence>
<dbReference type="NCBIfam" id="TIGR02532">
    <property type="entry name" value="IV_pilin_GFxxxE"/>
    <property type="match status" value="1"/>
</dbReference>
<dbReference type="AlphaFoldDB" id="A0A0A3Z5P0"/>
<dbReference type="SUPFAM" id="SSF54523">
    <property type="entry name" value="Pili subunits"/>
    <property type="match status" value="1"/>
</dbReference>
<dbReference type="EMBL" id="JRUQ01000028">
    <property type="protein sequence ID" value="KGT94397.1"/>
    <property type="molecule type" value="Genomic_DNA"/>
</dbReference>
<dbReference type="PANTHER" id="PTHR39583">
    <property type="entry name" value="TYPE II SECRETION SYSTEM PROTEIN J-RELATED"/>
    <property type="match status" value="1"/>
</dbReference>
<dbReference type="GO" id="GO:0005886">
    <property type="term" value="C:plasma membrane"/>
    <property type="evidence" value="ECO:0007669"/>
    <property type="project" value="UniProtKB-SubCell"/>
</dbReference>
<evidence type="ECO:0000313" key="10">
    <source>
        <dbReference type="EMBL" id="KGT94397.1"/>
    </source>
</evidence>
<dbReference type="Pfam" id="PF11612">
    <property type="entry name" value="T2SSJ"/>
    <property type="match status" value="1"/>
</dbReference>